<feature type="transmembrane region" description="Helical" evidence="1">
    <location>
        <begin position="125"/>
        <end position="146"/>
    </location>
</feature>
<dbReference type="Proteomes" id="UP001198242">
    <property type="component" value="Unassembled WGS sequence"/>
</dbReference>
<sequence length="287" mass="33636">MENDNLKDTYFNNTVETENIFDMFKQGDNETQDSDLETVQDLYQTMALQMEYTESLKDKKDSRKLETVQFVEIDKEQSNRMTQKLIDIYGIDSIQVKKWTEQLQKIEYYKELQQKAIKKHKRQTVAMGVLGGIGVCIIIAIVIFVFNTTSYYINQGDYNYVYKKAMFSAPEKYLEESVLAMTKDKSDLYYIAKEDNKLYDISLKNDEKRNITEDKVSEFKIIGDYIYYINTSDKNCLYRLNKSSTETQKIYEKGCKNLSIESKNLLFIDSETGIKKILNTKDLSISE</sequence>
<dbReference type="Pfam" id="PF16472">
    <property type="entry name" value="DUF5050"/>
    <property type="match status" value="1"/>
</dbReference>
<protein>
    <submittedName>
        <fullName evidence="3">DUF5050 domain-containing protein</fullName>
    </submittedName>
</protein>
<comment type="caution">
    <text evidence="3">The sequence shown here is derived from an EMBL/GenBank/DDBJ whole genome shotgun (WGS) entry which is preliminary data.</text>
</comment>
<evidence type="ECO:0000259" key="2">
    <source>
        <dbReference type="Pfam" id="PF16472"/>
    </source>
</evidence>
<evidence type="ECO:0000256" key="1">
    <source>
        <dbReference type="SAM" id="Phobius"/>
    </source>
</evidence>
<feature type="domain" description="Prolow-density lipoprotein receptor-related protein 1-like beta-propeller" evidence="2">
    <location>
        <begin position="10"/>
        <end position="271"/>
    </location>
</feature>
<dbReference type="AlphaFoldDB" id="A0AAE3DX49"/>
<proteinExistence type="predicted"/>
<evidence type="ECO:0000313" key="3">
    <source>
        <dbReference type="EMBL" id="MCC2209705.1"/>
    </source>
</evidence>
<organism evidence="3 4">
    <name type="scientific">Hominilimicola fabiformis</name>
    <dbReference type="NCBI Taxonomy" id="2885356"/>
    <lineage>
        <taxon>Bacteria</taxon>
        <taxon>Bacillati</taxon>
        <taxon>Bacillota</taxon>
        <taxon>Clostridia</taxon>
        <taxon>Eubacteriales</taxon>
        <taxon>Oscillospiraceae</taxon>
        <taxon>Hominilimicola</taxon>
    </lineage>
</organism>
<keyword evidence="1" id="KW-0812">Transmembrane</keyword>
<dbReference type="EMBL" id="JAJEQM010000002">
    <property type="protein sequence ID" value="MCC2209705.1"/>
    <property type="molecule type" value="Genomic_DNA"/>
</dbReference>
<dbReference type="InterPro" id="IPR032485">
    <property type="entry name" value="LRP1-like_beta_prop"/>
</dbReference>
<reference evidence="3 4" key="1">
    <citation type="submission" date="2021-10" db="EMBL/GenBank/DDBJ databases">
        <title>Anaerobic single-cell dispensing facilitates the cultivation of human gut bacteria.</title>
        <authorList>
            <person name="Afrizal A."/>
        </authorList>
    </citation>
    <scope>NUCLEOTIDE SEQUENCE [LARGE SCALE GENOMIC DNA]</scope>
    <source>
        <strain evidence="3 4">CLA-AA-H232</strain>
    </source>
</reference>
<evidence type="ECO:0000313" key="4">
    <source>
        <dbReference type="Proteomes" id="UP001198242"/>
    </source>
</evidence>
<name>A0AAE3DX49_9FIRM</name>
<gene>
    <name evidence="3" type="ORF">LKE05_02710</name>
</gene>
<accession>A0AAE3DX49</accession>
<keyword evidence="1" id="KW-1133">Transmembrane helix</keyword>
<keyword evidence="4" id="KW-1185">Reference proteome</keyword>
<dbReference type="RefSeq" id="WP_308455843.1">
    <property type="nucleotide sequence ID" value="NZ_JAJEQM010000002.1"/>
</dbReference>
<keyword evidence="1" id="KW-0472">Membrane</keyword>